<sequence length="102" mass="11158">MLWLYSTSDVPEIYSRPKAFLAAALIFVLFLGFLLALLFGPPVEAAESSGKGMLLIIKLGRFHILFSLGYGLFVAVCAVFGYCSCAVVWAALNRFNKDGMDL</sequence>
<dbReference type="EMBL" id="MDEE01000010">
    <property type="protein sequence ID" value="PPU56619.1"/>
    <property type="molecule type" value="Genomic_DNA"/>
</dbReference>
<gene>
    <name evidence="2" type="ORF">XdyCFBP7245_08980</name>
</gene>
<evidence type="ECO:0000256" key="1">
    <source>
        <dbReference type="SAM" id="Phobius"/>
    </source>
</evidence>
<accession>A0A2S7C4W3</accession>
<protein>
    <recommendedName>
        <fullName evidence="4">Transmembrane protein</fullName>
    </recommendedName>
</protein>
<feature type="transmembrane region" description="Helical" evidence="1">
    <location>
        <begin position="69"/>
        <end position="92"/>
    </location>
</feature>
<organism evidence="2 3">
    <name type="scientific">Xanthomonas dyei</name>
    <dbReference type="NCBI Taxonomy" id="743699"/>
    <lineage>
        <taxon>Bacteria</taxon>
        <taxon>Pseudomonadati</taxon>
        <taxon>Pseudomonadota</taxon>
        <taxon>Gammaproteobacteria</taxon>
        <taxon>Lysobacterales</taxon>
        <taxon>Lysobacteraceae</taxon>
        <taxon>Xanthomonas</taxon>
    </lineage>
</organism>
<keyword evidence="1" id="KW-0472">Membrane</keyword>
<keyword evidence="1" id="KW-1133">Transmembrane helix</keyword>
<proteinExistence type="predicted"/>
<comment type="caution">
    <text evidence="2">The sequence shown here is derived from an EMBL/GenBank/DDBJ whole genome shotgun (WGS) entry which is preliminary data.</text>
</comment>
<evidence type="ECO:0000313" key="3">
    <source>
        <dbReference type="Proteomes" id="UP000238908"/>
    </source>
</evidence>
<reference evidence="2 3" key="1">
    <citation type="submission" date="2016-08" db="EMBL/GenBank/DDBJ databases">
        <authorList>
            <person name="Seilhamer J.J."/>
        </authorList>
    </citation>
    <scope>NUCLEOTIDE SEQUENCE [LARGE SCALE GENOMIC DNA]</scope>
    <source>
        <strain evidence="2 3">CFBP7245</strain>
    </source>
</reference>
<dbReference type="Proteomes" id="UP000238908">
    <property type="component" value="Unassembled WGS sequence"/>
</dbReference>
<keyword evidence="1" id="KW-0812">Transmembrane</keyword>
<name>A0A2S7C4W3_9XANT</name>
<evidence type="ECO:0000313" key="2">
    <source>
        <dbReference type="EMBL" id="PPU56619.1"/>
    </source>
</evidence>
<evidence type="ECO:0008006" key="4">
    <source>
        <dbReference type="Google" id="ProtNLM"/>
    </source>
</evidence>
<dbReference type="AlphaFoldDB" id="A0A2S7C4W3"/>